<dbReference type="InterPro" id="IPR036396">
    <property type="entry name" value="Cyt_P450_sf"/>
</dbReference>
<comment type="cofactor">
    <cofactor evidence="1 8">
        <name>heme</name>
        <dbReference type="ChEBI" id="CHEBI:30413"/>
    </cofactor>
</comment>
<keyword evidence="6 8" id="KW-0408">Iron</keyword>
<keyword evidence="10" id="KW-0472">Membrane</keyword>
<reference evidence="11" key="1">
    <citation type="journal article" date="2021" name="IMA Fungus">
        <title>Genomic characterization of three marine fungi, including Emericellopsis atlantica sp. nov. with signatures of a generalist lifestyle and marine biomass degradation.</title>
        <authorList>
            <person name="Hagestad O.C."/>
            <person name="Hou L."/>
            <person name="Andersen J.H."/>
            <person name="Hansen E.H."/>
            <person name="Altermark B."/>
            <person name="Li C."/>
            <person name="Kuhnert E."/>
            <person name="Cox R.J."/>
            <person name="Crous P.W."/>
            <person name="Spatafora J.W."/>
            <person name="Lail K."/>
            <person name="Amirebrahimi M."/>
            <person name="Lipzen A."/>
            <person name="Pangilinan J."/>
            <person name="Andreopoulos W."/>
            <person name="Hayes R.D."/>
            <person name="Ng V."/>
            <person name="Grigoriev I.V."/>
            <person name="Jackson S.A."/>
            <person name="Sutton T.D.S."/>
            <person name="Dobson A.D.W."/>
            <person name="Rama T."/>
        </authorList>
    </citation>
    <scope>NUCLEOTIDE SEQUENCE</scope>
    <source>
        <strain evidence="11">TRa018bII</strain>
    </source>
</reference>
<keyword evidence="10" id="KW-1133">Transmembrane helix</keyword>
<dbReference type="InterPro" id="IPR017972">
    <property type="entry name" value="Cyt_P450_CS"/>
</dbReference>
<dbReference type="PRINTS" id="PR00385">
    <property type="entry name" value="P450"/>
</dbReference>
<feature type="binding site" description="axial binding residue" evidence="8">
    <location>
        <position position="461"/>
    </location>
    <ligand>
        <name>heme</name>
        <dbReference type="ChEBI" id="CHEBI:30413"/>
    </ligand>
    <ligandPart>
        <name>Fe</name>
        <dbReference type="ChEBI" id="CHEBI:18248"/>
    </ligandPart>
</feature>
<dbReference type="PANTHER" id="PTHR24287:SF1">
    <property type="entry name" value="P450, PUTATIVE (EUROFUNG)-RELATED"/>
    <property type="match status" value="1"/>
</dbReference>
<dbReference type="Gene3D" id="1.10.630.10">
    <property type="entry name" value="Cytochrome P450"/>
    <property type="match status" value="1"/>
</dbReference>
<dbReference type="OrthoDB" id="1470350at2759"/>
<evidence type="ECO:0000256" key="3">
    <source>
        <dbReference type="ARBA" id="ARBA00022617"/>
    </source>
</evidence>
<comment type="similarity">
    <text evidence="2 9">Belongs to the cytochrome P450 family.</text>
</comment>
<dbReference type="GO" id="GO:0005506">
    <property type="term" value="F:iron ion binding"/>
    <property type="evidence" value="ECO:0007669"/>
    <property type="project" value="InterPro"/>
</dbReference>
<organism evidence="11 12">
    <name type="scientific">Amylocarpus encephaloides</name>
    <dbReference type="NCBI Taxonomy" id="45428"/>
    <lineage>
        <taxon>Eukaryota</taxon>
        <taxon>Fungi</taxon>
        <taxon>Dikarya</taxon>
        <taxon>Ascomycota</taxon>
        <taxon>Pezizomycotina</taxon>
        <taxon>Leotiomycetes</taxon>
        <taxon>Helotiales</taxon>
        <taxon>Helotiales incertae sedis</taxon>
        <taxon>Amylocarpus</taxon>
    </lineage>
</organism>
<evidence type="ECO:0000256" key="4">
    <source>
        <dbReference type="ARBA" id="ARBA00022723"/>
    </source>
</evidence>
<feature type="transmembrane region" description="Helical" evidence="10">
    <location>
        <begin position="12"/>
        <end position="28"/>
    </location>
</feature>
<evidence type="ECO:0000313" key="11">
    <source>
        <dbReference type="EMBL" id="KAG9237693.1"/>
    </source>
</evidence>
<keyword evidence="3 8" id="KW-0349">Heme</keyword>
<dbReference type="GO" id="GO:0016705">
    <property type="term" value="F:oxidoreductase activity, acting on paired donors, with incorporation or reduction of molecular oxygen"/>
    <property type="evidence" value="ECO:0007669"/>
    <property type="project" value="InterPro"/>
</dbReference>
<evidence type="ECO:0000256" key="8">
    <source>
        <dbReference type="PIRSR" id="PIRSR602401-1"/>
    </source>
</evidence>
<sequence>MLARLEDYSPTILILLGVGVLYILTKGVQQGIAYHRQSWIIRTNGCKPCPAYPHKDPIFGLDLFLINLKLSRDGGFLEGVRNRYKALKCRTFSQITLGERMIMTCEPENVKAILATQFKQFELPPRRKNAFDPIFGHGIFTTDGADWEASRALLRPSFTRSQVGDIETFEEHISKLLARIPRDGSTVDLQELFFELTLDSATDFLFGHSTNVLDRSDPNRKRGQRFGEAFAYVTMKAGLEGRVGKLATILPDKRYKVDTKYVHEYVSNYVREAVQLRKDSPEEKQADEENSGRYVFLEHLAKADYPEKKIQDELLNILLAGRDTTAGLLSFLFHLLARHPQVWDKLREEALALGSGTPTFEHIKSMKYMQWVLNETLRLQPIVPANARVANCDTTIPTGGGPDGKSPVFVKAGQMVAYQVYVMQRREDLFGEDATEFKPERWETLRPSWNYLPFNGGPRICIGQQFALIEASYAVARILQTFKSIEKRDDSDDTEYLTVTSQVRAGTKVALTPA</sequence>
<evidence type="ECO:0000256" key="6">
    <source>
        <dbReference type="ARBA" id="ARBA00023004"/>
    </source>
</evidence>
<keyword evidence="7 9" id="KW-0503">Monooxygenase</keyword>
<dbReference type="PRINTS" id="PR00463">
    <property type="entry name" value="EP450I"/>
</dbReference>
<dbReference type="PROSITE" id="PS00086">
    <property type="entry name" value="CYTOCHROME_P450"/>
    <property type="match status" value="1"/>
</dbReference>
<evidence type="ECO:0000256" key="2">
    <source>
        <dbReference type="ARBA" id="ARBA00010617"/>
    </source>
</evidence>
<dbReference type="EMBL" id="MU251382">
    <property type="protein sequence ID" value="KAG9237693.1"/>
    <property type="molecule type" value="Genomic_DNA"/>
</dbReference>
<keyword evidence="5 9" id="KW-0560">Oxidoreductase</keyword>
<name>A0A9P7YRD3_9HELO</name>
<dbReference type="Proteomes" id="UP000824998">
    <property type="component" value="Unassembled WGS sequence"/>
</dbReference>
<gene>
    <name evidence="11" type="ORF">BJ875DRAFT_132277</name>
</gene>
<dbReference type="InterPro" id="IPR001128">
    <property type="entry name" value="Cyt_P450"/>
</dbReference>
<evidence type="ECO:0000313" key="12">
    <source>
        <dbReference type="Proteomes" id="UP000824998"/>
    </source>
</evidence>
<dbReference type="AlphaFoldDB" id="A0A9P7YRD3"/>
<keyword evidence="12" id="KW-1185">Reference proteome</keyword>
<keyword evidence="4 8" id="KW-0479">Metal-binding</keyword>
<dbReference type="InterPro" id="IPR047146">
    <property type="entry name" value="Cyt_P450_E_CYP52_fungi"/>
</dbReference>
<dbReference type="CDD" id="cd11063">
    <property type="entry name" value="CYP52"/>
    <property type="match status" value="1"/>
</dbReference>
<dbReference type="GO" id="GO:0020037">
    <property type="term" value="F:heme binding"/>
    <property type="evidence" value="ECO:0007669"/>
    <property type="project" value="InterPro"/>
</dbReference>
<evidence type="ECO:0000256" key="10">
    <source>
        <dbReference type="SAM" id="Phobius"/>
    </source>
</evidence>
<keyword evidence="10" id="KW-0812">Transmembrane</keyword>
<evidence type="ECO:0000256" key="1">
    <source>
        <dbReference type="ARBA" id="ARBA00001971"/>
    </source>
</evidence>
<comment type="caution">
    <text evidence="11">The sequence shown here is derived from an EMBL/GenBank/DDBJ whole genome shotgun (WGS) entry which is preliminary data.</text>
</comment>
<dbReference type="PANTHER" id="PTHR24287">
    <property type="entry name" value="P450, PUTATIVE (EUROFUNG)-RELATED"/>
    <property type="match status" value="1"/>
</dbReference>
<dbReference type="GO" id="GO:0004497">
    <property type="term" value="F:monooxygenase activity"/>
    <property type="evidence" value="ECO:0007669"/>
    <property type="project" value="UniProtKB-KW"/>
</dbReference>
<dbReference type="InterPro" id="IPR002401">
    <property type="entry name" value="Cyt_P450_E_grp-I"/>
</dbReference>
<proteinExistence type="inferred from homology"/>
<evidence type="ECO:0000256" key="7">
    <source>
        <dbReference type="ARBA" id="ARBA00023033"/>
    </source>
</evidence>
<evidence type="ECO:0000256" key="9">
    <source>
        <dbReference type="RuleBase" id="RU000461"/>
    </source>
</evidence>
<dbReference type="SUPFAM" id="SSF48264">
    <property type="entry name" value="Cytochrome P450"/>
    <property type="match status" value="1"/>
</dbReference>
<evidence type="ECO:0000256" key="5">
    <source>
        <dbReference type="ARBA" id="ARBA00023002"/>
    </source>
</evidence>
<accession>A0A9P7YRD3</accession>
<dbReference type="Pfam" id="PF00067">
    <property type="entry name" value="p450"/>
    <property type="match status" value="1"/>
</dbReference>
<protein>
    <submittedName>
        <fullName evidence="11">Cytochrome P450</fullName>
    </submittedName>
</protein>